<dbReference type="InterPro" id="IPR001398">
    <property type="entry name" value="Macrophage_inhib_fac"/>
</dbReference>
<dbReference type="SUPFAM" id="SSF55331">
    <property type="entry name" value="Tautomerase/MIF"/>
    <property type="match status" value="1"/>
</dbReference>
<comment type="catalytic activity">
    <reaction evidence="6">
        <text>3-phenylpyruvate = enol-phenylpyruvate</text>
        <dbReference type="Rhea" id="RHEA:17097"/>
        <dbReference type="ChEBI" id="CHEBI:16815"/>
        <dbReference type="ChEBI" id="CHEBI:18005"/>
        <dbReference type="EC" id="5.3.2.1"/>
    </reaction>
</comment>
<name>A0A0D0C964_9AGAR</name>
<dbReference type="AlphaFoldDB" id="A0A0D0C964"/>
<evidence type="ECO:0000256" key="6">
    <source>
        <dbReference type="ARBA" id="ARBA00036735"/>
    </source>
</evidence>
<evidence type="ECO:0000256" key="2">
    <source>
        <dbReference type="ARBA" id="ARBA00005851"/>
    </source>
</evidence>
<keyword evidence="5" id="KW-0413">Isomerase</keyword>
<evidence type="ECO:0000256" key="5">
    <source>
        <dbReference type="ARBA" id="ARBA00023235"/>
    </source>
</evidence>
<dbReference type="GO" id="GO:0050178">
    <property type="term" value="F:phenylpyruvate tautomerase activity"/>
    <property type="evidence" value="ECO:0007669"/>
    <property type="project" value="UniProtKB-EC"/>
</dbReference>
<dbReference type="PANTHER" id="PTHR11954:SF6">
    <property type="entry name" value="MACROPHAGE MIGRATION INHIBITORY FACTOR"/>
    <property type="match status" value="1"/>
</dbReference>
<organism evidence="13 14">
    <name type="scientific">Collybiopsis luxurians FD-317 M1</name>
    <dbReference type="NCBI Taxonomy" id="944289"/>
    <lineage>
        <taxon>Eukaryota</taxon>
        <taxon>Fungi</taxon>
        <taxon>Dikarya</taxon>
        <taxon>Basidiomycota</taxon>
        <taxon>Agaricomycotina</taxon>
        <taxon>Agaricomycetes</taxon>
        <taxon>Agaricomycetidae</taxon>
        <taxon>Agaricales</taxon>
        <taxon>Marasmiineae</taxon>
        <taxon>Omphalotaceae</taxon>
        <taxon>Collybiopsis</taxon>
        <taxon>Collybiopsis luxurians</taxon>
    </lineage>
</organism>
<proteinExistence type="inferred from homology"/>
<keyword evidence="3" id="KW-0202">Cytokine</keyword>
<dbReference type="EMBL" id="KN834815">
    <property type="protein sequence ID" value="KIK54487.1"/>
    <property type="molecule type" value="Genomic_DNA"/>
</dbReference>
<evidence type="ECO:0000313" key="13">
    <source>
        <dbReference type="EMBL" id="KIK54487.1"/>
    </source>
</evidence>
<evidence type="ECO:0000256" key="3">
    <source>
        <dbReference type="ARBA" id="ARBA00022514"/>
    </source>
</evidence>
<accession>A0A0D0C964</accession>
<evidence type="ECO:0000256" key="1">
    <source>
        <dbReference type="ARBA" id="ARBA00004613"/>
    </source>
</evidence>
<gene>
    <name evidence="13" type="ORF">GYMLUDRAFT_48629</name>
</gene>
<dbReference type="GO" id="GO:0005615">
    <property type="term" value="C:extracellular space"/>
    <property type="evidence" value="ECO:0007669"/>
    <property type="project" value="UniProtKB-KW"/>
</dbReference>
<dbReference type="Proteomes" id="UP000053593">
    <property type="component" value="Unassembled WGS sequence"/>
</dbReference>
<dbReference type="EC" id="5.3.3.12" evidence="8"/>
<evidence type="ECO:0000313" key="14">
    <source>
        <dbReference type="Proteomes" id="UP000053593"/>
    </source>
</evidence>
<evidence type="ECO:0000256" key="7">
    <source>
        <dbReference type="ARBA" id="ARBA00036823"/>
    </source>
</evidence>
<comment type="catalytic activity">
    <reaction evidence="7">
        <text>L-dopachrome = 5,6-dihydroxyindole-2-carboxylate</text>
        <dbReference type="Rhea" id="RHEA:13041"/>
        <dbReference type="ChEBI" id="CHEBI:16875"/>
        <dbReference type="ChEBI" id="CHEBI:57509"/>
        <dbReference type="EC" id="5.3.3.12"/>
    </reaction>
</comment>
<keyword evidence="14" id="KW-1185">Reference proteome</keyword>
<evidence type="ECO:0000256" key="4">
    <source>
        <dbReference type="ARBA" id="ARBA00022525"/>
    </source>
</evidence>
<reference evidence="13 14" key="1">
    <citation type="submission" date="2014-04" db="EMBL/GenBank/DDBJ databases">
        <title>Evolutionary Origins and Diversification of the Mycorrhizal Mutualists.</title>
        <authorList>
            <consortium name="DOE Joint Genome Institute"/>
            <consortium name="Mycorrhizal Genomics Consortium"/>
            <person name="Kohler A."/>
            <person name="Kuo A."/>
            <person name="Nagy L.G."/>
            <person name="Floudas D."/>
            <person name="Copeland A."/>
            <person name="Barry K.W."/>
            <person name="Cichocki N."/>
            <person name="Veneault-Fourrey C."/>
            <person name="LaButti K."/>
            <person name="Lindquist E.A."/>
            <person name="Lipzen A."/>
            <person name="Lundell T."/>
            <person name="Morin E."/>
            <person name="Murat C."/>
            <person name="Riley R."/>
            <person name="Ohm R."/>
            <person name="Sun H."/>
            <person name="Tunlid A."/>
            <person name="Henrissat B."/>
            <person name="Grigoriev I.V."/>
            <person name="Hibbett D.S."/>
            <person name="Martin F."/>
        </authorList>
    </citation>
    <scope>NUCLEOTIDE SEQUENCE [LARGE SCALE GENOMIC DNA]</scope>
    <source>
        <strain evidence="13 14">FD-317 M1</strain>
    </source>
</reference>
<evidence type="ECO:0000256" key="8">
    <source>
        <dbReference type="ARBA" id="ARBA00038932"/>
    </source>
</evidence>
<dbReference type="GO" id="GO:0004167">
    <property type="term" value="F:dopachrome isomerase activity"/>
    <property type="evidence" value="ECO:0007669"/>
    <property type="project" value="UniProtKB-EC"/>
</dbReference>
<dbReference type="HOGENOM" id="CLU_129906_1_0_1"/>
<evidence type="ECO:0000256" key="12">
    <source>
        <dbReference type="ARBA" id="ARBA00042730"/>
    </source>
</evidence>
<dbReference type="Pfam" id="PF01187">
    <property type="entry name" value="MIF"/>
    <property type="match status" value="1"/>
</dbReference>
<comment type="subcellular location">
    <subcellularLocation>
        <location evidence="1">Secreted</location>
    </subcellularLocation>
</comment>
<protein>
    <recommendedName>
        <fullName evidence="12">L-dopachrome isomerase</fullName>
        <ecNumber evidence="9">5.3.2.1</ecNumber>
        <ecNumber evidence="8">5.3.3.12</ecNumber>
    </recommendedName>
    <alternativeName>
        <fullName evidence="10">L-dopachrome tautomerase</fullName>
    </alternativeName>
    <alternativeName>
        <fullName evidence="11">Phenylpyruvate tautomerase</fullName>
    </alternativeName>
</protein>
<keyword evidence="4" id="KW-0964">Secreted</keyword>
<evidence type="ECO:0000256" key="9">
    <source>
        <dbReference type="ARBA" id="ARBA00039086"/>
    </source>
</evidence>
<evidence type="ECO:0000256" key="10">
    <source>
        <dbReference type="ARBA" id="ARBA00041631"/>
    </source>
</evidence>
<dbReference type="OrthoDB" id="255819at2759"/>
<comment type="similarity">
    <text evidence="2">Belongs to the MIF family.</text>
</comment>
<dbReference type="EC" id="5.3.2.1" evidence="9"/>
<dbReference type="InterPro" id="IPR014347">
    <property type="entry name" value="Tautomerase/MIF_sf"/>
</dbReference>
<dbReference type="Gene3D" id="3.30.429.10">
    <property type="entry name" value="Macrophage Migration Inhibitory Factor"/>
    <property type="match status" value="1"/>
</dbReference>
<sequence length="95" mass="10525">MPTIDLKTNVPIQKTDQFILELSKLGADTLGKPEKFINVTVSTQPMTFQGTLDPAFQCTVTSLGNLDSASCARYSKAFFDHFEKTLGVKDDRGYM</sequence>
<evidence type="ECO:0000256" key="11">
    <source>
        <dbReference type="ARBA" id="ARBA00041912"/>
    </source>
</evidence>
<dbReference type="PANTHER" id="PTHR11954">
    <property type="entry name" value="D-DOPACHROME DECARBOXYLASE"/>
    <property type="match status" value="1"/>
</dbReference>